<organism evidence="3">
    <name type="scientific">Acidobacterium capsulatum</name>
    <dbReference type="NCBI Taxonomy" id="33075"/>
    <lineage>
        <taxon>Bacteria</taxon>
        <taxon>Pseudomonadati</taxon>
        <taxon>Acidobacteriota</taxon>
        <taxon>Terriglobia</taxon>
        <taxon>Terriglobales</taxon>
        <taxon>Acidobacteriaceae</taxon>
        <taxon>Acidobacterium</taxon>
    </lineage>
</organism>
<comment type="caution">
    <text evidence="3">The sequence shown here is derived from an EMBL/GenBank/DDBJ whole genome shotgun (WGS) entry which is preliminary data.</text>
</comment>
<comment type="similarity">
    <text evidence="1">Belongs to the 4-hydroxybenzoyl-CoA thioesterase family.</text>
</comment>
<dbReference type="InterPro" id="IPR029069">
    <property type="entry name" value="HotDog_dom_sf"/>
</dbReference>
<evidence type="ECO:0000256" key="2">
    <source>
        <dbReference type="ARBA" id="ARBA00022801"/>
    </source>
</evidence>
<dbReference type="NCBIfam" id="TIGR00051">
    <property type="entry name" value="YbgC/FadM family acyl-CoA thioesterase"/>
    <property type="match status" value="1"/>
</dbReference>
<evidence type="ECO:0000256" key="1">
    <source>
        <dbReference type="ARBA" id="ARBA00005953"/>
    </source>
</evidence>
<dbReference type="CDD" id="cd00586">
    <property type="entry name" value="4HBT"/>
    <property type="match status" value="1"/>
</dbReference>
<dbReference type="AlphaFoldDB" id="A0A7V4XSH4"/>
<dbReference type="Gene3D" id="3.10.129.10">
    <property type="entry name" value="Hotdog Thioesterase"/>
    <property type="match status" value="1"/>
</dbReference>
<protein>
    <submittedName>
        <fullName evidence="3">Acyl-CoA thioesterase</fullName>
    </submittedName>
</protein>
<sequence>MIPLRAYLRRYTGVMSVPSTTTLRVRYAETDQMGVVYYANYLIWCELGRVEFLRQLGFDYKSMEAQDGCMLPVVEANCRYKSPARYDDLIRIETRVTGLRQHVIKFGYRILRAESGELLAEAETVHVVVDAAMRKQPMPEKYAQAIRATMTQDVSPAAP</sequence>
<proteinExistence type="inferred from homology"/>
<dbReference type="PANTHER" id="PTHR31793">
    <property type="entry name" value="4-HYDROXYBENZOYL-COA THIOESTERASE FAMILY MEMBER"/>
    <property type="match status" value="1"/>
</dbReference>
<gene>
    <name evidence="3" type="ORF">ENW50_06750</name>
</gene>
<accession>A0A7V4XSH4</accession>
<dbReference type="Pfam" id="PF13279">
    <property type="entry name" value="4HBT_2"/>
    <property type="match status" value="1"/>
</dbReference>
<name>A0A7V4XSH4_9BACT</name>
<evidence type="ECO:0000313" key="3">
    <source>
        <dbReference type="EMBL" id="HGY94369.1"/>
    </source>
</evidence>
<dbReference type="SUPFAM" id="SSF54637">
    <property type="entry name" value="Thioesterase/thiol ester dehydrase-isomerase"/>
    <property type="match status" value="1"/>
</dbReference>
<keyword evidence="2" id="KW-0378">Hydrolase</keyword>
<dbReference type="InterPro" id="IPR006684">
    <property type="entry name" value="YbgC/YbaW"/>
</dbReference>
<dbReference type="PANTHER" id="PTHR31793:SF27">
    <property type="entry name" value="NOVEL THIOESTERASE SUPERFAMILY DOMAIN AND SAPOSIN A-TYPE DOMAIN CONTAINING PROTEIN (0610012H03RIK)"/>
    <property type="match status" value="1"/>
</dbReference>
<dbReference type="EMBL" id="DTKL01000039">
    <property type="protein sequence ID" value="HGY94369.1"/>
    <property type="molecule type" value="Genomic_DNA"/>
</dbReference>
<dbReference type="InterPro" id="IPR050563">
    <property type="entry name" value="4-hydroxybenzoyl-CoA_TE"/>
</dbReference>
<dbReference type="PIRSF" id="PIRSF003230">
    <property type="entry name" value="YbgC"/>
    <property type="match status" value="1"/>
</dbReference>
<reference evidence="3" key="1">
    <citation type="journal article" date="2020" name="mSystems">
        <title>Genome- and Community-Level Interaction Insights into Carbon Utilization and Element Cycling Functions of Hydrothermarchaeota in Hydrothermal Sediment.</title>
        <authorList>
            <person name="Zhou Z."/>
            <person name="Liu Y."/>
            <person name="Xu W."/>
            <person name="Pan J."/>
            <person name="Luo Z.H."/>
            <person name="Li M."/>
        </authorList>
    </citation>
    <scope>NUCLEOTIDE SEQUENCE [LARGE SCALE GENOMIC DNA]</scope>
    <source>
        <strain evidence="3">SpSt-855</strain>
    </source>
</reference>
<dbReference type="GO" id="GO:0047617">
    <property type="term" value="F:fatty acyl-CoA hydrolase activity"/>
    <property type="evidence" value="ECO:0007669"/>
    <property type="project" value="TreeGrafter"/>
</dbReference>